<name>A0A815BQF3_9BILA</name>
<dbReference type="GO" id="GO:0005737">
    <property type="term" value="C:cytoplasm"/>
    <property type="evidence" value="ECO:0007669"/>
    <property type="project" value="TreeGrafter"/>
</dbReference>
<comment type="subcellular location">
    <subcellularLocation>
        <location evidence="1">Nucleus</location>
    </subcellularLocation>
</comment>
<dbReference type="Gene3D" id="3.30.40.10">
    <property type="entry name" value="Zinc/RING finger domain, C3HC4 (zinc finger)"/>
    <property type="match status" value="1"/>
</dbReference>
<evidence type="ECO:0000313" key="17">
    <source>
        <dbReference type="Proteomes" id="UP000663834"/>
    </source>
</evidence>
<evidence type="ECO:0000256" key="6">
    <source>
        <dbReference type="ARBA" id="ARBA00022771"/>
    </source>
</evidence>
<dbReference type="InterPro" id="IPR012677">
    <property type="entry name" value="Nucleotide-bd_a/b_plait_sf"/>
</dbReference>
<evidence type="ECO:0000313" key="16">
    <source>
        <dbReference type="EMBL" id="CAF1276062.1"/>
    </source>
</evidence>
<dbReference type="InterPro" id="IPR013083">
    <property type="entry name" value="Znf_RING/FYVE/PHD"/>
</dbReference>
<dbReference type="GO" id="GO:0016740">
    <property type="term" value="F:transferase activity"/>
    <property type="evidence" value="ECO:0007669"/>
    <property type="project" value="UniProtKB-KW"/>
</dbReference>
<dbReference type="InterPro" id="IPR044066">
    <property type="entry name" value="TRIAD_supradom"/>
</dbReference>
<dbReference type="CDD" id="cd20335">
    <property type="entry name" value="BRcat_RBR"/>
    <property type="match status" value="1"/>
</dbReference>
<keyword evidence="8" id="KW-0862">Zinc</keyword>
<dbReference type="AlphaFoldDB" id="A0A815BQF3"/>
<keyword evidence="4" id="KW-0479">Metal-binding</keyword>
<feature type="domain" description="RING-type" evidence="15">
    <location>
        <begin position="809"/>
        <end position="960"/>
    </location>
</feature>
<sequence length="960" mass="110505">MINGTTYLTALCPIDCDWLDKSWLTIMPQLPLQTVIENYVFDNLGPALLLSIVGKKCQHRPWLEESFNVLLDPNYEQSRITIWGERRMLANAQQHLKRIIDQERGKLRTEVKEYQIIGSTRILLGTGGQTELVLLKDEYVKVLVTRLPPNVTEKQIEDKCLQYGRVRNIAILRRNQSASLASVTFYTCDSARAAVTNLSHQLWDGRELNVNPSQKNVSIHAGRQNCKLKVQWFMTKSQCSARVQFSQQEAAFKALEFFEETRKFRCRIEPIASNPTIKCSCSLAAHTGKGTIFFQTAEQAQKVLKCDNSSPFHLRRNLKNEFSLWIENVPSNLDEDDLKKIFISSNRVTLQRGFRSITPAQLSAIEDQLRGLFNSYQSFQRELVAVMPQSIKGVLEAYVQFTDERDMQTAIENLNNKPNLIGSGKLRLSVYKYQFPKKQTNVTDKFAFIIRLYGLRADIDEEVLIQDLNQHRLGDYIMDVNVFREPLAKTSSGDASEASSEENQINLIKLKSLFSDRNKFRSAPDIQIRPATNDGRVVAFVLFDHPNDVITAINMYETPDDPNLLKFGDYKMRLIPIIDHTIELNAALTRAIPKQIEHAIETIKRDPILSNIALIKKISLKNQQEIIRISIKGASIQKIYKARAIFEELMKGLIFKFAEPSWVSVIFDVTGKKFLQKVQERTGTYIWWDWRSTFLRVFGDDQASNKAYQEINDYIHETLDQNKYSVSIHIREGCIRQSIEQSSELRRMGNEEVKVTIDVLKRLIIINGDKNKVLECERKIKDRLDSYLPEYVPTTTTADFQRLTIATNEERVCPICLSDFKSPYCLQPCGHTFCRLCLQNHFESIYNTDALHLCCPLLTCKVECVIQDIEAVLGFEKMSCLAKIAFQIYIARQESDLNQCIGNNCDQVYRRSQYSSSYHCDQCNENYCIPCKVEYHFGMTCTQYKQAVHELNQNFLSTNN</sequence>
<dbReference type="PANTHER" id="PTHR23003:SF62">
    <property type="entry name" value="SERINE_ARGININE (SR)-TYPE SHUTTLING MRNA BINDING PROTEIN NPL3"/>
    <property type="match status" value="1"/>
</dbReference>
<evidence type="ECO:0000259" key="15">
    <source>
        <dbReference type="PROSITE" id="PS51873"/>
    </source>
</evidence>
<evidence type="ECO:0000256" key="1">
    <source>
        <dbReference type="ARBA" id="ARBA00004123"/>
    </source>
</evidence>
<evidence type="ECO:0000256" key="10">
    <source>
        <dbReference type="ARBA" id="ARBA00023242"/>
    </source>
</evidence>
<evidence type="ECO:0000256" key="9">
    <source>
        <dbReference type="ARBA" id="ARBA00022884"/>
    </source>
</evidence>
<gene>
    <name evidence="16" type="ORF">KQP761_LOCUS3536</name>
</gene>
<dbReference type="PANTHER" id="PTHR23003">
    <property type="entry name" value="RNA RECOGNITION MOTIF RRM DOMAIN CONTAINING PROTEIN"/>
    <property type="match status" value="1"/>
</dbReference>
<dbReference type="InterPro" id="IPR017907">
    <property type="entry name" value="Znf_RING_CS"/>
</dbReference>
<dbReference type="Pfam" id="PF13445">
    <property type="entry name" value="zf-RING_UBOX"/>
    <property type="match status" value="1"/>
</dbReference>
<evidence type="ECO:0000256" key="8">
    <source>
        <dbReference type="ARBA" id="ARBA00022833"/>
    </source>
</evidence>
<keyword evidence="9 12" id="KW-0694">RNA-binding</keyword>
<proteinExistence type="predicted"/>
<dbReference type="SMART" id="SM00184">
    <property type="entry name" value="RING"/>
    <property type="match status" value="1"/>
</dbReference>
<feature type="domain" description="RING-type" evidence="13">
    <location>
        <begin position="813"/>
        <end position="857"/>
    </location>
</feature>
<dbReference type="GO" id="GO:0005634">
    <property type="term" value="C:nucleus"/>
    <property type="evidence" value="ECO:0007669"/>
    <property type="project" value="UniProtKB-SubCell"/>
</dbReference>
<dbReference type="Pfam" id="PF00076">
    <property type="entry name" value="RRM_1"/>
    <property type="match status" value="1"/>
</dbReference>
<evidence type="ECO:0000256" key="4">
    <source>
        <dbReference type="ARBA" id="ARBA00022723"/>
    </source>
</evidence>
<organism evidence="16 17">
    <name type="scientific">Rotaria magnacalcarata</name>
    <dbReference type="NCBI Taxonomy" id="392030"/>
    <lineage>
        <taxon>Eukaryota</taxon>
        <taxon>Metazoa</taxon>
        <taxon>Spiralia</taxon>
        <taxon>Gnathifera</taxon>
        <taxon>Rotifera</taxon>
        <taxon>Eurotatoria</taxon>
        <taxon>Bdelloidea</taxon>
        <taxon>Philodinida</taxon>
        <taxon>Philodinidae</taxon>
        <taxon>Rotaria</taxon>
    </lineage>
</organism>
<dbReference type="PROSITE" id="PS00518">
    <property type="entry name" value="ZF_RING_1"/>
    <property type="match status" value="1"/>
</dbReference>
<dbReference type="InterPro" id="IPR027370">
    <property type="entry name" value="Znf-RING_euk"/>
</dbReference>
<dbReference type="GO" id="GO:0006397">
    <property type="term" value="P:mRNA processing"/>
    <property type="evidence" value="ECO:0007669"/>
    <property type="project" value="UniProtKB-KW"/>
</dbReference>
<dbReference type="OrthoDB" id="654191at2759"/>
<dbReference type="SMART" id="SM00360">
    <property type="entry name" value="RRM"/>
    <property type="match status" value="2"/>
</dbReference>
<keyword evidence="6 11" id="KW-0863">Zinc-finger</keyword>
<feature type="domain" description="RRM" evidence="14">
    <location>
        <begin position="140"/>
        <end position="215"/>
    </location>
</feature>
<evidence type="ECO:0000256" key="3">
    <source>
        <dbReference type="ARBA" id="ARBA00022679"/>
    </source>
</evidence>
<dbReference type="PROSITE" id="PS50089">
    <property type="entry name" value="ZF_RING_2"/>
    <property type="match status" value="1"/>
</dbReference>
<keyword evidence="10" id="KW-0539">Nucleus</keyword>
<evidence type="ECO:0000256" key="5">
    <source>
        <dbReference type="ARBA" id="ARBA00022737"/>
    </source>
</evidence>
<dbReference type="Pfam" id="PF01485">
    <property type="entry name" value="IBR"/>
    <property type="match status" value="1"/>
</dbReference>
<dbReference type="PROSITE" id="PS50102">
    <property type="entry name" value="RRM"/>
    <property type="match status" value="1"/>
</dbReference>
<keyword evidence="2" id="KW-0507">mRNA processing</keyword>
<dbReference type="InterPro" id="IPR000504">
    <property type="entry name" value="RRM_dom"/>
</dbReference>
<dbReference type="InterPro" id="IPR001841">
    <property type="entry name" value="Znf_RING"/>
</dbReference>
<evidence type="ECO:0000256" key="11">
    <source>
        <dbReference type="PROSITE-ProRule" id="PRU00175"/>
    </source>
</evidence>
<dbReference type="Gene3D" id="3.30.70.330">
    <property type="match status" value="2"/>
</dbReference>
<dbReference type="GO" id="GO:0008270">
    <property type="term" value="F:zinc ion binding"/>
    <property type="evidence" value="ECO:0007669"/>
    <property type="project" value="UniProtKB-KW"/>
</dbReference>
<comment type="caution">
    <text evidence="16">The sequence shown here is derived from an EMBL/GenBank/DDBJ whole genome shotgun (WGS) entry which is preliminary data.</text>
</comment>
<keyword evidence="3" id="KW-0808">Transferase</keyword>
<dbReference type="SUPFAM" id="SSF57850">
    <property type="entry name" value="RING/U-box"/>
    <property type="match status" value="1"/>
</dbReference>
<evidence type="ECO:0000259" key="13">
    <source>
        <dbReference type="PROSITE" id="PS50089"/>
    </source>
</evidence>
<keyword evidence="7" id="KW-0833">Ubl conjugation pathway</keyword>
<reference evidence="16" key="1">
    <citation type="submission" date="2021-02" db="EMBL/GenBank/DDBJ databases">
        <authorList>
            <person name="Nowell W R."/>
        </authorList>
    </citation>
    <scope>NUCLEOTIDE SEQUENCE</scope>
</reference>
<evidence type="ECO:0000256" key="12">
    <source>
        <dbReference type="PROSITE-ProRule" id="PRU00176"/>
    </source>
</evidence>
<dbReference type="CDD" id="cd00590">
    <property type="entry name" value="RRM_SF"/>
    <property type="match status" value="1"/>
</dbReference>
<evidence type="ECO:0000259" key="14">
    <source>
        <dbReference type="PROSITE" id="PS50102"/>
    </source>
</evidence>
<dbReference type="PROSITE" id="PS51873">
    <property type="entry name" value="TRIAD"/>
    <property type="match status" value="1"/>
</dbReference>
<accession>A0A815BQF3</accession>
<dbReference type="InterPro" id="IPR002867">
    <property type="entry name" value="IBR_dom"/>
</dbReference>
<dbReference type="GO" id="GO:0003729">
    <property type="term" value="F:mRNA binding"/>
    <property type="evidence" value="ECO:0007669"/>
    <property type="project" value="TreeGrafter"/>
</dbReference>
<dbReference type="EMBL" id="CAJNOW010000425">
    <property type="protein sequence ID" value="CAF1276062.1"/>
    <property type="molecule type" value="Genomic_DNA"/>
</dbReference>
<protein>
    <submittedName>
        <fullName evidence="16">Uncharacterized protein</fullName>
    </submittedName>
</protein>
<evidence type="ECO:0000256" key="7">
    <source>
        <dbReference type="ARBA" id="ARBA00022786"/>
    </source>
</evidence>
<keyword evidence="5" id="KW-0677">Repeat</keyword>
<evidence type="ECO:0000256" key="2">
    <source>
        <dbReference type="ARBA" id="ARBA00022664"/>
    </source>
</evidence>
<dbReference type="InterPro" id="IPR035979">
    <property type="entry name" value="RBD_domain_sf"/>
</dbReference>
<dbReference type="Proteomes" id="UP000663834">
    <property type="component" value="Unassembled WGS sequence"/>
</dbReference>
<dbReference type="InterPro" id="IPR050374">
    <property type="entry name" value="RRT5_SRSF_SR"/>
</dbReference>
<dbReference type="SUPFAM" id="SSF54928">
    <property type="entry name" value="RNA-binding domain, RBD"/>
    <property type="match status" value="2"/>
</dbReference>